<dbReference type="AlphaFoldDB" id="A0A7X9IJV0"/>
<proteinExistence type="predicted"/>
<comment type="caution">
    <text evidence="2">The sequence shown here is derived from an EMBL/GenBank/DDBJ whole genome shotgun (WGS) entry which is preliminary data.</text>
</comment>
<dbReference type="PROSITE" id="PS51257">
    <property type="entry name" value="PROKAR_LIPOPROTEIN"/>
    <property type="match status" value="1"/>
</dbReference>
<dbReference type="EMBL" id="JAAZON010000444">
    <property type="protein sequence ID" value="NMC63463.1"/>
    <property type="molecule type" value="Genomic_DNA"/>
</dbReference>
<reference evidence="2 3" key="1">
    <citation type="journal article" date="2020" name="Biotechnol. Biofuels">
        <title>New insights from the biogas microbiome by comprehensive genome-resolved metagenomics of nearly 1600 species originating from multiple anaerobic digesters.</title>
        <authorList>
            <person name="Campanaro S."/>
            <person name="Treu L."/>
            <person name="Rodriguez-R L.M."/>
            <person name="Kovalovszki A."/>
            <person name="Ziels R.M."/>
            <person name="Maus I."/>
            <person name="Zhu X."/>
            <person name="Kougias P.G."/>
            <person name="Basile A."/>
            <person name="Luo G."/>
            <person name="Schluter A."/>
            <person name="Konstantinidis K.T."/>
            <person name="Angelidaki I."/>
        </authorList>
    </citation>
    <scope>NUCLEOTIDE SEQUENCE [LARGE SCALE GENOMIC DNA]</scope>
    <source>
        <strain evidence="2">AS27yjCOA_65</strain>
    </source>
</reference>
<protein>
    <submittedName>
        <fullName evidence="2">Uncharacterized protein</fullName>
    </submittedName>
</protein>
<feature type="transmembrane region" description="Helical" evidence="1">
    <location>
        <begin position="12"/>
        <end position="33"/>
    </location>
</feature>
<keyword evidence="1" id="KW-0472">Membrane</keyword>
<keyword evidence="1" id="KW-0812">Transmembrane</keyword>
<evidence type="ECO:0000256" key="1">
    <source>
        <dbReference type="SAM" id="Phobius"/>
    </source>
</evidence>
<evidence type="ECO:0000313" key="3">
    <source>
        <dbReference type="Proteomes" id="UP000524246"/>
    </source>
</evidence>
<evidence type="ECO:0000313" key="2">
    <source>
        <dbReference type="EMBL" id="NMC63463.1"/>
    </source>
</evidence>
<gene>
    <name evidence="2" type="ORF">GYA55_09895</name>
</gene>
<keyword evidence="1" id="KW-1133">Transmembrane helix</keyword>
<accession>A0A7X9IJV0</accession>
<dbReference type="Proteomes" id="UP000524246">
    <property type="component" value="Unassembled WGS sequence"/>
</dbReference>
<sequence>MRKKGIKDAFPLLVRTYSLFVILGLVVLTLFVACKNIEKEEQIPFQEPKTSYGQSLKSAEDLSKSVVSNNRKIKEQAAKLADED</sequence>
<name>A0A7X9IJV0_9DELT</name>
<organism evidence="2 3">
    <name type="scientific">SAR324 cluster bacterium</name>
    <dbReference type="NCBI Taxonomy" id="2024889"/>
    <lineage>
        <taxon>Bacteria</taxon>
        <taxon>Deltaproteobacteria</taxon>
        <taxon>SAR324 cluster</taxon>
    </lineage>
</organism>